<organism evidence="1 2">
    <name type="scientific">Labedaea rhizosphaerae</name>
    <dbReference type="NCBI Taxonomy" id="598644"/>
    <lineage>
        <taxon>Bacteria</taxon>
        <taxon>Bacillati</taxon>
        <taxon>Actinomycetota</taxon>
        <taxon>Actinomycetes</taxon>
        <taxon>Pseudonocardiales</taxon>
        <taxon>Pseudonocardiaceae</taxon>
        <taxon>Labedaea</taxon>
    </lineage>
</organism>
<dbReference type="EMBL" id="SNXZ01000008">
    <property type="protein sequence ID" value="TDP92087.1"/>
    <property type="molecule type" value="Genomic_DNA"/>
</dbReference>
<dbReference type="AlphaFoldDB" id="A0A4R6RZN1"/>
<proteinExistence type="predicted"/>
<evidence type="ECO:0000313" key="1">
    <source>
        <dbReference type="EMBL" id="TDP92087.1"/>
    </source>
</evidence>
<dbReference type="PANTHER" id="PTHR30348:SF4">
    <property type="entry name" value="DUF72 DOMAIN-CONTAINING PROTEIN"/>
    <property type="match status" value="1"/>
</dbReference>
<gene>
    <name evidence="1" type="ORF">EV186_108300</name>
</gene>
<dbReference type="InterPro" id="IPR002763">
    <property type="entry name" value="DUF72"/>
</dbReference>
<evidence type="ECO:0000313" key="2">
    <source>
        <dbReference type="Proteomes" id="UP000295444"/>
    </source>
</evidence>
<dbReference type="SUPFAM" id="SSF117396">
    <property type="entry name" value="TM1631-like"/>
    <property type="match status" value="1"/>
</dbReference>
<accession>A0A4R6RZN1</accession>
<reference evidence="1 2" key="1">
    <citation type="submission" date="2019-03" db="EMBL/GenBank/DDBJ databases">
        <title>Genomic Encyclopedia of Type Strains, Phase IV (KMG-IV): sequencing the most valuable type-strain genomes for metagenomic binning, comparative biology and taxonomic classification.</title>
        <authorList>
            <person name="Goeker M."/>
        </authorList>
    </citation>
    <scope>NUCLEOTIDE SEQUENCE [LARGE SCALE GENOMIC DNA]</scope>
    <source>
        <strain evidence="1 2">DSM 45361</strain>
    </source>
</reference>
<dbReference type="Proteomes" id="UP000295444">
    <property type="component" value="Unassembled WGS sequence"/>
</dbReference>
<sequence>MAAPRAATAWARHYGWVSIRIGTSGWLYPPWRGVFYPEGLAHRRELEYISRRVNSVEINGSFYSLQKPDSYRRWAAETPEDFVFAVKGGRFITHMKRLREPETVLANFFASGLLALGPKLGPILWQTPANLQFDLEVFDHFLGVLPRTTTELAALAARHDERLDGRALTEADADRPVRHAMEVRHPGFKDPAFPRLLREHGVACVLADTAGTWPVFDEVTADFVYVRLHGDKELYASGYTPAALARWAKRIRGWATDHDVYVYFDNDMKVMAPRDAMALLDRLDIAVAA</sequence>
<protein>
    <submittedName>
        <fullName evidence="1">Uncharacterized protein YecE (DUF72 family)</fullName>
    </submittedName>
</protein>
<dbReference type="InterPro" id="IPR036520">
    <property type="entry name" value="UPF0759_sf"/>
</dbReference>
<dbReference type="Pfam" id="PF01904">
    <property type="entry name" value="DUF72"/>
    <property type="match status" value="1"/>
</dbReference>
<dbReference type="PANTHER" id="PTHR30348">
    <property type="entry name" value="UNCHARACTERIZED PROTEIN YECE"/>
    <property type="match status" value="1"/>
</dbReference>
<dbReference type="Gene3D" id="3.20.20.410">
    <property type="entry name" value="Protein of unknown function UPF0759"/>
    <property type="match status" value="1"/>
</dbReference>
<keyword evidence="2" id="KW-1185">Reference proteome</keyword>
<name>A0A4R6RZN1_LABRH</name>
<comment type="caution">
    <text evidence="1">The sequence shown here is derived from an EMBL/GenBank/DDBJ whole genome shotgun (WGS) entry which is preliminary data.</text>
</comment>